<keyword evidence="2" id="KW-1185">Reference proteome</keyword>
<gene>
    <name evidence="1" type="ORF">DFR76_108255</name>
</gene>
<dbReference type="AlphaFoldDB" id="A0A370I100"/>
<proteinExistence type="predicted"/>
<accession>A0A370I100</accession>
<organism evidence="1 2">
    <name type="scientific">Nocardia pseudobrasiliensis</name>
    <dbReference type="NCBI Taxonomy" id="45979"/>
    <lineage>
        <taxon>Bacteria</taxon>
        <taxon>Bacillati</taxon>
        <taxon>Actinomycetota</taxon>
        <taxon>Actinomycetes</taxon>
        <taxon>Mycobacteriales</taxon>
        <taxon>Nocardiaceae</taxon>
        <taxon>Nocardia</taxon>
    </lineage>
</organism>
<comment type="caution">
    <text evidence="1">The sequence shown here is derived from an EMBL/GenBank/DDBJ whole genome shotgun (WGS) entry which is preliminary data.</text>
</comment>
<reference evidence="1 2" key="1">
    <citation type="submission" date="2018-07" db="EMBL/GenBank/DDBJ databases">
        <title>Genomic Encyclopedia of Type Strains, Phase IV (KMG-IV): sequencing the most valuable type-strain genomes for metagenomic binning, comparative biology and taxonomic classification.</title>
        <authorList>
            <person name="Goeker M."/>
        </authorList>
    </citation>
    <scope>NUCLEOTIDE SEQUENCE [LARGE SCALE GENOMIC DNA]</scope>
    <source>
        <strain evidence="1 2">DSM 44290</strain>
    </source>
</reference>
<name>A0A370I100_9NOCA</name>
<dbReference type="RefSeq" id="WP_082875840.1">
    <property type="nucleotide sequence ID" value="NZ_QQBC01000008.1"/>
</dbReference>
<evidence type="ECO:0000313" key="1">
    <source>
        <dbReference type="EMBL" id="RDI64422.1"/>
    </source>
</evidence>
<evidence type="ECO:0000313" key="2">
    <source>
        <dbReference type="Proteomes" id="UP000254869"/>
    </source>
</evidence>
<protein>
    <submittedName>
        <fullName evidence="1">Uncharacterized protein</fullName>
    </submittedName>
</protein>
<dbReference type="Proteomes" id="UP000254869">
    <property type="component" value="Unassembled WGS sequence"/>
</dbReference>
<dbReference type="STRING" id="1210086.GCA_001613105_02827"/>
<dbReference type="EMBL" id="QQBC01000008">
    <property type="protein sequence ID" value="RDI64422.1"/>
    <property type="molecule type" value="Genomic_DNA"/>
</dbReference>
<sequence length="227" mass="26046">MIPGAWPVSDDIDDRTASVESALLAAFPARLAEDVRTVARALPPAYRPPYTHCDIVRVDRERLTIPHRLPLPEPSDDAVRGLSATQARILHCLYSRHDDGYVRQRHLRRILPATDPWVVPYVVELVGEYVVDIVIDIRRGLTDVVTVRTAQHEVYGRFAATDSAFLHVIGQRVTSYWHRYYRNRYPRRYYPGRVILDELDEAADAYRAALDEAIRCYRSRPRARVGG</sequence>